<gene>
    <name evidence="1" type="ORF">Poli38472_010018</name>
</gene>
<protein>
    <submittedName>
        <fullName evidence="1">Uncharacterized protein</fullName>
    </submittedName>
</protein>
<accession>A0A8K1C8K6</accession>
<evidence type="ECO:0000313" key="2">
    <source>
        <dbReference type="Proteomes" id="UP000794436"/>
    </source>
</evidence>
<organism evidence="1 2">
    <name type="scientific">Pythium oligandrum</name>
    <name type="common">Mycoparasitic fungus</name>
    <dbReference type="NCBI Taxonomy" id="41045"/>
    <lineage>
        <taxon>Eukaryota</taxon>
        <taxon>Sar</taxon>
        <taxon>Stramenopiles</taxon>
        <taxon>Oomycota</taxon>
        <taxon>Peronosporomycetes</taxon>
        <taxon>Pythiales</taxon>
        <taxon>Pythiaceae</taxon>
        <taxon>Pythium</taxon>
    </lineage>
</organism>
<reference evidence="1" key="1">
    <citation type="submission" date="2019-03" db="EMBL/GenBank/DDBJ databases">
        <title>Long read genome sequence of the mycoparasitic Pythium oligandrum ATCC 38472 isolated from sugarbeet rhizosphere.</title>
        <authorList>
            <person name="Gaulin E."/>
        </authorList>
    </citation>
    <scope>NUCLEOTIDE SEQUENCE</scope>
    <source>
        <strain evidence="1">ATCC 38472_TT</strain>
    </source>
</reference>
<keyword evidence="2" id="KW-1185">Reference proteome</keyword>
<evidence type="ECO:0000313" key="1">
    <source>
        <dbReference type="EMBL" id="TMW58459.1"/>
    </source>
</evidence>
<name>A0A8K1C8K6_PYTOL</name>
<dbReference type="InterPro" id="IPR038595">
    <property type="entry name" value="LOR_sf"/>
</dbReference>
<sequence length="337" mass="36948">MRVDTAYVNQDLVAPVHPVVAIDKRLCLDRTISMLIPQDILHHPNHSAIHEVGKQGFGPKIDAHKPKKVGVMDKLKKKLSGNHDAQPVGVQPAAGVHQPASHGVGQHEVRQNELTHNPMHQPGHGVAGHNMPGQDNKGPLLFDFANAGVKDKDDRVLKDSFGTPIVYLTEKNRVIQRNFVVTRDSHGDDKIFDVSRKHLSKSPVRAQFKDLASGRTCRLGAAVLEEAHGITALLWLDVGDGLKQKLPVGRIHLPTRSLMHPNVTHSTDNHHKVTDAVRPVHNHHKDHDAYGKDYQLDLMPGVDSGLAALVGIVTIACVDHKRRSSSGDATVSHNITY</sequence>
<comment type="caution">
    <text evidence="1">The sequence shown here is derived from an EMBL/GenBank/DDBJ whole genome shotgun (WGS) entry which is preliminary data.</text>
</comment>
<dbReference type="Proteomes" id="UP000794436">
    <property type="component" value="Unassembled WGS sequence"/>
</dbReference>
<dbReference type="Gene3D" id="2.40.160.200">
    <property type="entry name" value="LURP1-related"/>
    <property type="match status" value="1"/>
</dbReference>
<dbReference type="EMBL" id="SPLM01000111">
    <property type="protein sequence ID" value="TMW58459.1"/>
    <property type="molecule type" value="Genomic_DNA"/>
</dbReference>
<proteinExistence type="predicted"/>
<dbReference type="AlphaFoldDB" id="A0A8K1C8K6"/>